<sequence>MILIIDEKEFGFPFRWNLCHLSTKRFVYRGDPIAIQDSD</sequence>
<organism evidence="1">
    <name type="scientific">Leptospira interrogans serovar Hardjo str. Norma</name>
    <dbReference type="NCBI Taxonomy" id="1279460"/>
    <lineage>
        <taxon>Bacteria</taxon>
        <taxon>Pseudomonadati</taxon>
        <taxon>Spirochaetota</taxon>
        <taxon>Spirochaetia</taxon>
        <taxon>Leptospirales</taxon>
        <taxon>Leptospiraceae</taxon>
        <taxon>Leptospira</taxon>
    </lineage>
</organism>
<evidence type="ECO:0000313" key="1">
    <source>
        <dbReference type="EMBL" id="ALE41870.1"/>
    </source>
</evidence>
<evidence type="ECO:0000313" key="2">
    <source>
        <dbReference type="Proteomes" id="UP000056502"/>
    </source>
</evidence>
<proteinExistence type="predicted"/>
<dbReference type="EMBL" id="CP012604">
    <property type="protein sequence ID" value="ALE41870.1"/>
    <property type="molecule type" value="Genomic_DNA"/>
</dbReference>
<dbReference type="Proteomes" id="UP000056502">
    <property type="component" value="Chromosome II"/>
</dbReference>
<dbReference type="AlphaFoldDB" id="A0A0M4MYG4"/>
<protein>
    <submittedName>
        <fullName evidence="1">Uncharacterized protein</fullName>
    </submittedName>
</protein>
<reference evidence="1 2" key="1">
    <citation type="journal article" date="2015" name="Genome Announc.">
        <title>Whole-Genome Sequence of Leptospira interrogans Serovar Hardjo Subtype Hardjoprajitno Strain Norma, Isolated from Cattle in a Leptospirosis Outbreak in Brazil.</title>
        <authorList>
            <person name="Cosate M.R."/>
            <person name="Soares S.C."/>
            <person name="Mendes T.A."/>
            <person name="Raittz R.T."/>
            <person name="Moreira E.C."/>
            <person name="Leite R."/>
            <person name="Fernandes G.R."/>
            <person name="Haddad J.P."/>
            <person name="Ortega J.M."/>
        </authorList>
    </citation>
    <scope>NUCLEOTIDE SEQUENCE [LARGE SCALE GENOMIC DNA]</scope>
    <source>
        <strain evidence="1 2">Norma</strain>
    </source>
</reference>
<gene>
    <name evidence="1" type="ORF">G436_4743</name>
</gene>
<name>A0A0M4MYG4_LEPIR</name>
<accession>A0A0M4MYG4</accession>